<feature type="domain" description="Thiamine pyrophosphate enzyme central" evidence="5">
    <location>
        <begin position="199"/>
        <end position="333"/>
    </location>
</feature>
<dbReference type="InterPro" id="IPR000399">
    <property type="entry name" value="TPP-bd_CS"/>
</dbReference>
<keyword evidence="2 8" id="KW-0808">Transferase</keyword>
<dbReference type="Pfam" id="PF02776">
    <property type="entry name" value="TPP_enzyme_N"/>
    <property type="match status" value="1"/>
</dbReference>
<gene>
    <name evidence="8" type="primary">ilvB_1</name>
    <name evidence="8" type="ORF">PFRI_34220</name>
</gene>
<dbReference type="GO" id="GO:0050660">
    <property type="term" value="F:flavin adenine dinucleotide binding"/>
    <property type="evidence" value="ECO:0007669"/>
    <property type="project" value="TreeGrafter"/>
</dbReference>
<dbReference type="Gene3D" id="3.40.50.1220">
    <property type="entry name" value="TPP-binding domain"/>
    <property type="match status" value="1"/>
</dbReference>
<reference evidence="8 9" key="1">
    <citation type="submission" date="2016-10" db="EMBL/GenBank/DDBJ databases">
        <title>Genome sequence of Planktotalea frisia SH6-1.</title>
        <authorList>
            <person name="Poehlein A."/>
            <person name="Bakenhus I."/>
            <person name="Voget S."/>
            <person name="Brinkhoff T."/>
            <person name="Simon M."/>
        </authorList>
    </citation>
    <scope>NUCLEOTIDE SEQUENCE [LARGE SCALE GENOMIC DNA]</scope>
    <source>
        <strain evidence="8 9">SH6-1</strain>
    </source>
</reference>
<feature type="domain" description="Thiamine pyrophosphate enzyme N-terminal TPP-binding" evidence="7">
    <location>
        <begin position="9"/>
        <end position="123"/>
    </location>
</feature>
<dbReference type="GO" id="GO:0030976">
    <property type="term" value="F:thiamine pyrophosphate binding"/>
    <property type="evidence" value="ECO:0007669"/>
    <property type="project" value="InterPro"/>
</dbReference>
<dbReference type="InterPro" id="IPR011766">
    <property type="entry name" value="TPP_enzyme_TPP-bd"/>
</dbReference>
<evidence type="ECO:0000259" key="6">
    <source>
        <dbReference type="Pfam" id="PF02775"/>
    </source>
</evidence>
<dbReference type="GO" id="GO:0005948">
    <property type="term" value="C:acetolactate synthase complex"/>
    <property type="evidence" value="ECO:0007669"/>
    <property type="project" value="TreeGrafter"/>
</dbReference>
<protein>
    <submittedName>
        <fullName evidence="8">Acetolactate synthase large subunit</fullName>
        <ecNumber evidence="8">2.2.1.6</ecNumber>
    </submittedName>
</protein>
<name>A0A1L9NSN7_9RHOB</name>
<comment type="caution">
    <text evidence="8">The sequence shown here is derived from an EMBL/GenBank/DDBJ whole genome shotgun (WGS) entry which is preliminary data.</text>
</comment>
<proteinExistence type="inferred from homology"/>
<dbReference type="Pfam" id="PF00205">
    <property type="entry name" value="TPP_enzyme_M"/>
    <property type="match status" value="1"/>
</dbReference>
<evidence type="ECO:0000256" key="3">
    <source>
        <dbReference type="ARBA" id="ARBA00023052"/>
    </source>
</evidence>
<dbReference type="AlphaFoldDB" id="A0A1L9NSN7"/>
<evidence type="ECO:0000259" key="5">
    <source>
        <dbReference type="Pfam" id="PF00205"/>
    </source>
</evidence>
<evidence type="ECO:0000259" key="7">
    <source>
        <dbReference type="Pfam" id="PF02776"/>
    </source>
</evidence>
<dbReference type="CDD" id="cd07035">
    <property type="entry name" value="TPP_PYR_POX_like"/>
    <property type="match status" value="1"/>
</dbReference>
<keyword evidence="3 4" id="KW-0786">Thiamine pyrophosphate</keyword>
<dbReference type="GO" id="GO:0009097">
    <property type="term" value="P:isoleucine biosynthetic process"/>
    <property type="evidence" value="ECO:0007669"/>
    <property type="project" value="TreeGrafter"/>
</dbReference>
<keyword evidence="9" id="KW-1185">Reference proteome</keyword>
<dbReference type="EMBL" id="MLCB01000186">
    <property type="protein sequence ID" value="OJI92318.1"/>
    <property type="molecule type" value="Genomic_DNA"/>
</dbReference>
<dbReference type="InterPro" id="IPR012001">
    <property type="entry name" value="Thiamin_PyroP_enz_TPP-bd_dom"/>
</dbReference>
<dbReference type="PANTHER" id="PTHR18968">
    <property type="entry name" value="THIAMINE PYROPHOSPHATE ENZYMES"/>
    <property type="match status" value="1"/>
</dbReference>
<dbReference type="GO" id="GO:0009099">
    <property type="term" value="P:L-valine biosynthetic process"/>
    <property type="evidence" value="ECO:0007669"/>
    <property type="project" value="TreeGrafter"/>
</dbReference>
<dbReference type="PROSITE" id="PS00187">
    <property type="entry name" value="TPP_ENZYMES"/>
    <property type="match status" value="1"/>
</dbReference>
<dbReference type="InterPro" id="IPR045229">
    <property type="entry name" value="TPP_enz"/>
</dbReference>
<dbReference type="SUPFAM" id="SSF52518">
    <property type="entry name" value="Thiamin diphosphate-binding fold (THDP-binding)"/>
    <property type="match status" value="2"/>
</dbReference>
<dbReference type="InterPro" id="IPR012000">
    <property type="entry name" value="Thiamin_PyroP_enz_cen_dom"/>
</dbReference>
<dbReference type="RefSeq" id="WP_072631927.1">
    <property type="nucleotide sequence ID" value="NZ_MLCB01000186.1"/>
</dbReference>
<dbReference type="STRING" id="696762.PFRI_34220"/>
<dbReference type="GO" id="GO:0000287">
    <property type="term" value="F:magnesium ion binding"/>
    <property type="evidence" value="ECO:0007669"/>
    <property type="project" value="InterPro"/>
</dbReference>
<dbReference type="OrthoDB" id="4494979at2"/>
<dbReference type="PANTHER" id="PTHR18968:SF120">
    <property type="entry name" value="ACETOLACTATE SYNTHASE LARGE SUBUNIT"/>
    <property type="match status" value="1"/>
</dbReference>
<dbReference type="Gene3D" id="3.40.50.970">
    <property type="match status" value="2"/>
</dbReference>
<dbReference type="GO" id="GO:0003984">
    <property type="term" value="F:acetolactate synthase activity"/>
    <property type="evidence" value="ECO:0007669"/>
    <property type="project" value="UniProtKB-EC"/>
</dbReference>
<organism evidence="8 9">
    <name type="scientific">Planktotalea frisia</name>
    <dbReference type="NCBI Taxonomy" id="696762"/>
    <lineage>
        <taxon>Bacteria</taxon>
        <taxon>Pseudomonadati</taxon>
        <taxon>Pseudomonadota</taxon>
        <taxon>Alphaproteobacteria</taxon>
        <taxon>Rhodobacterales</taxon>
        <taxon>Paracoccaceae</taxon>
        <taxon>Planktotalea</taxon>
    </lineage>
</organism>
<evidence type="ECO:0000256" key="4">
    <source>
        <dbReference type="RuleBase" id="RU362132"/>
    </source>
</evidence>
<dbReference type="InterPro" id="IPR029035">
    <property type="entry name" value="DHS-like_NAD/FAD-binding_dom"/>
</dbReference>
<dbReference type="CDD" id="cd00568">
    <property type="entry name" value="TPP_enzymes"/>
    <property type="match status" value="1"/>
</dbReference>
<dbReference type="SUPFAM" id="SSF52467">
    <property type="entry name" value="DHS-like NAD/FAD-binding domain"/>
    <property type="match status" value="1"/>
</dbReference>
<evidence type="ECO:0000313" key="9">
    <source>
        <dbReference type="Proteomes" id="UP000184514"/>
    </source>
</evidence>
<dbReference type="NCBIfam" id="NF006052">
    <property type="entry name" value="PRK08199.1"/>
    <property type="match status" value="1"/>
</dbReference>
<accession>A0A1L9NSN7</accession>
<evidence type="ECO:0000256" key="1">
    <source>
        <dbReference type="ARBA" id="ARBA00007812"/>
    </source>
</evidence>
<evidence type="ECO:0000313" key="8">
    <source>
        <dbReference type="EMBL" id="OJI92318.1"/>
    </source>
</evidence>
<comment type="similarity">
    <text evidence="1 4">Belongs to the TPP enzyme family.</text>
</comment>
<sequence>MTSQANTRRAADHLVDLLVAQGSTHVFGVPGESYLPVLDALYEREDEIAFITCRQEGGAAMAADAHAKLTGRAGICMVTRGPGATNASAGLHVAYQDSTPMIMFIGQVAREMVEREAFQELDYRRMFGQVAKWVAEIDDPSRLQEYISRAYRVALSGRPGPVVLALPEDMLYEDIAVPKAPRKVTAPRYQPSVDAMGELRERLASAKKPLIMAGGGGWTEKGINALESFAQKQGLPVTVSLRCQALMNNNHPNYVGHFSVGPTPYLKEALAETDLLLAIGPRLGEMTTQGYTWLKPPVIEQDLVHVFPQPEELGRVYEPALGLAADMESFCAAMADWDPIAEADFSMRTQELRRRFESYISPEAVADDPLAPIFAHLNEALPDDAILCNGAGNYAAWLHRFYKYRSAGSQLAPTSGSMGYGLPAGVAAAVSAPEREVYAIAGDGCFMMTCQELATAAQHDLRLTVIVVNNARYGTIRAHQEREFPGRVSGTEMINPDFCDFARSFGAYAVRVENVDEFKPALRDARARGGINLIEVMQDTNLIAPGKWLAKSG</sequence>
<dbReference type="Proteomes" id="UP000184514">
    <property type="component" value="Unassembled WGS sequence"/>
</dbReference>
<evidence type="ECO:0000256" key="2">
    <source>
        <dbReference type="ARBA" id="ARBA00022679"/>
    </source>
</evidence>
<dbReference type="Pfam" id="PF02775">
    <property type="entry name" value="TPP_enzyme_C"/>
    <property type="match status" value="1"/>
</dbReference>
<dbReference type="FunFam" id="3.40.50.970:FF:000007">
    <property type="entry name" value="Acetolactate synthase"/>
    <property type="match status" value="1"/>
</dbReference>
<dbReference type="InterPro" id="IPR029061">
    <property type="entry name" value="THDP-binding"/>
</dbReference>
<dbReference type="EC" id="2.2.1.6" evidence="8"/>
<feature type="domain" description="Thiamine pyrophosphate enzyme TPP-binding" evidence="6">
    <location>
        <begin position="390"/>
        <end position="536"/>
    </location>
</feature>